<dbReference type="EMBL" id="BMEO01000001">
    <property type="protein sequence ID" value="GGF83183.1"/>
    <property type="molecule type" value="Genomic_DNA"/>
</dbReference>
<evidence type="ECO:0000256" key="1">
    <source>
        <dbReference type="SAM" id="SignalP"/>
    </source>
</evidence>
<dbReference type="AlphaFoldDB" id="A0A917CDJ3"/>
<dbReference type="RefSeq" id="WP_188363626.1">
    <property type="nucleotide sequence ID" value="NZ_BAABJF010000011.1"/>
</dbReference>
<name>A0A917CDJ3_9GAMM</name>
<keyword evidence="3" id="KW-1185">Reference proteome</keyword>
<organism evidence="2 3">
    <name type="scientific">Marinicella pacifica</name>
    <dbReference type="NCBI Taxonomy" id="1171543"/>
    <lineage>
        <taxon>Bacteria</taxon>
        <taxon>Pseudomonadati</taxon>
        <taxon>Pseudomonadota</taxon>
        <taxon>Gammaproteobacteria</taxon>
        <taxon>Lysobacterales</taxon>
        <taxon>Marinicellaceae</taxon>
        <taxon>Marinicella</taxon>
    </lineage>
</organism>
<feature type="chain" id="PRO_5037824464" description="DUF2066 domain-containing protein" evidence="1">
    <location>
        <begin position="18"/>
        <end position="341"/>
    </location>
</feature>
<accession>A0A917CDJ3</accession>
<dbReference type="Proteomes" id="UP000605253">
    <property type="component" value="Unassembled WGS sequence"/>
</dbReference>
<comment type="caution">
    <text evidence="2">The sequence shown here is derived from an EMBL/GenBank/DDBJ whole genome shotgun (WGS) entry which is preliminary data.</text>
</comment>
<feature type="signal peptide" evidence="1">
    <location>
        <begin position="1"/>
        <end position="17"/>
    </location>
</feature>
<dbReference type="Pfam" id="PF09839">
    <property type="entry name" value="DUF2066"/>
    <property type="match status" value="1"/>
</dbReference>
<evidence type="ECO:0000313" key="2">
    <source>
        <dbReference type="EMBL" id="GGF83183.1"/>
    </source>
</evidence>
<reference evidence="2" key="2">
    <citation type="submission" date="2020-09" db="EMBL/GenBank/DDBJ databases">
        <authorList>
            <person name="Sun Q."/>
            <person name="Zhou Y."/>
        </authorList>
    </citation>
    <scope>NUCLEOTIDE SEQUENCE</scope>
    <source>
        <strain evidence="2">CGMCC 1.12181</strain>
    </source>
</reference>
<dbReference type="InterPro" id="IPR018642">
    <property type="entry name" value="DUF2066"/>
</dbReference>
<sequence length="341" mass="39003">MKRIFYLLCLVTSVVIAQTDNLNHAATLVDRQNPQDSAQVMAAITAVISKKTGLSEHTIQAQGWLDDSFNRVVLRHYYEQLPSFIDREGLWFHVITDGRQLNQMLIDRNVPLWPPNRPQLFVWLVEEQADGTLSHAIEGSAGLYWLSKWLTNKGIDHQFYNPMDADLLQFKPEDVSYLNPDLVDRVFQDYQPDQVLLVKLRDYGSGQSYRAGLFESPDSEAQIENRQFVNMANGFDLLVTSIQQRLADGHRIDAAEFGAFTLAIVVNDINGPASMLQLWRYLQNQPLIKDFHATAYGQHSVQLQLNTRVDRDAFIKVLSKDGMLQHMPLGMANKTVFRWQP</sequence>
<keyword evidence="1" id="KW-0732">Signal</keyword>
<protein>
    <recommendedName>
        <fullName evidence="4">DUF2066 domain-containing protein</fullName>
    </recommendedName>
</protein>
<reference evidence="2" key="1">
    <citation type="journal article" date="2014" name="Int. J. Syst. Evol. Microbiol.">
        <title>Complete genome sequence of Corynebacterium casei LMG S-19264T (=DSM 44701T), isolated from a smear-ripened cheese.</title>
        <authorList>
            <consortium name="US DOE Joint Genome Institute (JGI-PGF)"/>
            <person name="Walter F."/>
            <person name="Albersmeier A."/>
            <person name="Kalinowski J."/>
            <person name="Ruckert C."/>
        </authorList>
    </citation>
    <scope>NUCLEOTIDE SEQUENCE</scope>
    <source>
        <strain evidence="2">CGMCC 1.12181</strain>
    </source>
</reference>
<evidence type="ECO:0008006" key="4">
    <source>
        <dbReference type="Google" id="ProtNLM"/>
    </source>
</evidence>
<proteinExistence type="predicted"/>
<evidence type="ECO:0000313" key="3">
    <source>
        <dbReference type="Proteomes" id="UP000605253"/>
    </source>
</evidence>
<gene>
    <name evidence="2" type="ORF">GCM10011365_00130</name>
</gene>